<feature type="compositionally biased region" description="Low complexity" evidence="1">
    <location>
        <begin position="42"/>
        <end position="64"/>
    </location>
</feature>
<dbReference type="GO" id="GO:0016747">
    <property type="term" value="F:acyltransferase activity, transferring groups other than amino-acyl groups"/>
    <property type="evidence" value="ECO:0007669"/>
    <property type="project" value="InterPro"/>
</dbReference>
<evidence type="ECO:0000256" key="2">
    <source>
        <dbReference type="SAM" id="Phobius"/>
    </source>
</evidence>
<dbReference type="InterPro" id="IPR052728">
    <property type="entry name" value="O2_lipid_transport_reg"/>
</dbReference>
<keyword evidence="2" id="KW-0472">Membrane</keyword>
<feature type="transmembrane region" description="Helical" evidence="2">
    <location>
        <begin position="386"/>
        <end position="409"/>
    </location>
</feature>
<organism evidence="5">
    <name type="scientific">Chlorella variabilis</name>
    <name type="common">Green alga</name>
    <dbReference type="NCBI Taxonomy" id="554065"/>
    <lineage>
        <taxon>Eukaryota</taxon>
        <taxon>Viridiplantae</taxon>
        <taxon>Chlorophyta</taxon>
        <taxon>core chlorophytes</taxon>
        <taxon>Trebouxiophyceae</taxon>
        <taxon>Chlorellales</taxon>
        <taxon>Chlorellaceae</taxon>
        <taxon>Chlorella clade</taxon>
        <taxon>Chlorella</taxon>
    </lineage>
</organism>
<name>E1ZBN7_CHLVA</name>
<dbReference type="EMBL" id="GL433841">
    <property type="protein sequence ID" value="EFN56677.1"/>
    <property type="molecule type" value="Genomic_DNA"/>
</dbReference>
<keyword evidence="2" id="KW-0812">Transmembrane</keyword>
<feature type="region of interest" description="Disordered" evidence="1">
    <location>
        <begin position="24"/>
        <end position="64"/>
    </location>
</feature>
<dbReference type="PANTHER" id="PTHR11161:SF12">
    <property type="entry name" value="ACYLTRANSFERASE 3 DOMAIN-CONTAINING PROTEIN-RELATED"/>
    <property type="match status" value="1"/>
</dbReference>
<evidence type="ECO:0000313" key="5">
    <source>
        <dbReference type="Proteomes" id="UP000008141"/>
    </source>
</evidence>
<dbReference type="RefSeq" id="XP_005848779.1">
    <property type="nucleotide sequence ID" value="XM_005848717.1"/>
</dbReference>
<evidence type="ECO:0000256" key="1">
    <source>
        <dbReference type="SAM" id="MobiDB-lite"/>
    </source>
</evidence>
<gene>
    <name evidence="4" type="ORF">CHLNCDRAFT_144549</name>
</gene>
<dbReference type="KEGG" id="cvr:CHLNCDRAFT_144549"/>
<feature type="transmembrane region" description="Helical" evidence="2">
    <location>
        <begin position="429"/>
        <end position="450"/>
    </location>
</feature>
<reference evidence="4 5" key="1">
    <citation type="journal article" date="2010" name="Plant Cell">
        <title>The Chlorella variabilis NC64A genome reveals adaptation to photosymbiosis, coevolution with viruses, and cryptic sex.</title>
        <authorList>
            <person name="Blanc G."/>
            <person name="Duncan G."/>
            <person name="Agarkova I."/>
            <person name="Borodovsky M."/>
            <person name="Gurnon J."/>
            <person name="Kuo A."/>
            <person name="Lindquist E."/>
            <person name="Lucas S."/>
            <person name="Pangilinan J."/>
            <person name="Polle J."/>
            <person name="Salamov A."/>
            <person name="Terry A."/>
            <person name="Yamada T."/>
            <person name="Dunigan D.D."/>
            <person name="Grigoriev I.V."/>
            <person name="Claverie J.M."/>
            <person name="Van Etten J.L."/>
        </authorList>
    </citation>
    <scope>NUCLEOTIDE SEQUENCE [LARGE SCALE GENOMIC DNA]</scope>
    <source>
        <strain evidence="4 5">NC64A</strain>
    </source>
</reference>
<evidence type="ECO:0000313" key="4">
    <source>
        <dbReference type="EMBL" id="EFN56677.1"/>
    </source>
</evidence>
<keyword evidence="5" id="KW-1185">Reference proteome</keyword>
<feature type="transmembrane region" description="Helical" evidence="2">
    <location>
        <begin position="484"/>
        <end position="505"/>
    </location>
</feature>
<feature type="transmembrane region" description="Helical" evidence="2">
    <location>
        <begin position="203"/>
        <end position="220"/>
    </location>
</feature>
<feature type="transmembrane region" description="Helical" evidence="2">
    <location>
        <begin position="511"/>
        <end position="533"/>
    </location>
</feature>
<keyword evidence="2" id="KW-1133">Transmembrane helix</keyword>
<accession>E1ZBN7</accession>
<dbReference type="PANTHER" id="PTHR11161">
    <property type="entry name" value="O-ACYLTRANSFERASE"/>
    <property type="match status" value="1"/>
</dbReference>
<protein>
    <recommendedName>
        <fullName evidence="3">Acyltransferase 3 domain-containing protein</fullName>
    </recommendedName>
</protein>
<dbReference type="Pfam" id="PF01757">
    <property type="entry name" value="Acyl_transf_3"/>
    <property type="match status" value="1"/>
</dbReference>
<proteinExistence type="predicted"/>
<sequence>MSCGPESPRLAAAVASQFVTLTSASLGSRRGGKEARTGQQPGGEAAPAEPLAAAAAAPAPASPRRSPDGLDMACLNGVRALSCLAVPVYHSWRVWSLLESYESVVVPLTERSWMLKCAAAAPHYARYAWLPASWLVSTAGNYSVDVFLVLTAMLAAHHLIPLLERPDTTDGATTTTTGAANTGGGGSSLRRVAGYWSRRARRILPAYLLTNLLMLAVGLVPKEGLPPDVRVVRNFMFGSCPRGVLSHLLFISNFRLVAPGRVLPEDCGRQLWSLAVQAQFYLAFPLLLCALRPRARGFRARVAAALAAAAAASVAWRCWAVAVAPPSLHLPFGDLALPEEAAAFASVTYATYFPTQARTAELALGALLGLALRTPGALRWLGTRRVLVGAVALALQAACTYLALGWSAWGGLPGTQAWHPATTRVFLALFQWGSPFVAAAICATLLALMLRSDPVHAAMTAALGSAPLKHLADLSYSIYLLHELARYWIVLYVLPPGLLPALTAAAPLAAFVFQAGFTLAGAYLGALLMYGLVERRF</sequence>
<dbReference type="OrthoDB" id="514735at2759"/>
<dbReference type="AlphaFoldDB" id="E1ZBN7"/>
<evidence type="ECO:0000259" key="3">
    <source>
        <dbReference type="Pfam" id="PF01757"/>
    </source>
</evidence>
<dbReference type="Proteomes" id="UP000008141">
    <property type="component" value="Unassembled WGS sequence"/>
</dbReference>
<dbReference type="InParanoid" id="E1ZBN7"/>
<dbReference type="GeneID" id="17356344"/>
<feature type="transmembrane region" description="Helical" evidence="2">
    <location>
        <begin position="271"/>
        <end position="291"/>
    </location>
</feature>
<dbReference type="STRING" id="554065.E1ZBN7"/>
<feature type="domain" description="Acyltransferase 3" evidence="3">
    <location>
        <begin position="73"/>
        <end position="524"/>
    </location>
</feature>
<dbReference type="InterPro" id="IPR002656">
    <property type="entry name" value="Acyl_transf_3_dom"/>
</dbReference>